<feature type="transmembrane region" description="Helical" evidence="1">
    <location>
        <begin position="110"/>
        <end position="132"/>
    </location>
</feature>
<feature type="transmembrane region" description="Helical" evidence="1">
    <location>
        <begin position="177"/>
        <end position="197"/>
    </location>
</feature>
<protein>
    <submittedName>
        <fullName evidence="2">Uncharacterized protein</fullName>
    </submittedName>
</protein>
<evidence type="ECO:0000313" key="3">
    <source>
        <dbReference type="Proteomes" id="UP000505355"/>
    </source>
</evidence>
<organism evidence="2 3">
    <name type="scientific">Mucilaginibacter mali</name>
    <dbReference type="NCBI Taxonomy" id="2740462"/>
    <lineage>
        <taxon>Bacteria</taxon>
        <taxon>Pseudomonadati</taxon>
        <taxon>Bacteroidota</taxon>
        <taxon>Sphingobacteriia</taxon>
        <taxon>Sphingobacteriales</taxon>
        <taxon>Sphingobacteriaceae</taxon>
        <taxon>Mucilaginibacter</taxon>
    </lineage>
</organism>
<dbReference type="KEGG" id="mmab:HQ865_24440"/>
<proteinExistence type="predicted"/>
<keyword evidence="3" id="KW-1185">Reference proteome</keyword>
<evidence type="ECO:0000256" key="1">
    <source>
        <dbReference type="SAM" id="Phobius"/>
    </source>
</evidence>
<keyword evidence="1" id="KW-0472">Membrane</keyword>
<dbReference type="Proteomes" id="UP000505355">
    <property type="component" value="Chromosome"/>
</dbReference>
<dbReference type="AlphaFoldDB" id="A0A7D4QBK6"/>
<accession>A0A7D4QBK6</accession>
<sequence>MIIKRKTALFFAVINFLFCAYNAGRFFLLHQIILEDFSHLPVRMTNGDVVLFMVIPGLVAIILYVGLFWVMRTFKEQKWMQSGLIVFFLCRLLSIIAPWIILALNWSARYFIVGSYLMNFSLLYMVFTFVFVRTSSIRKYYWAFAGLMFFCLVRIYAAPALYGMFRYRWLFINQELLFSLPFLASLMLFVDVYYLSFRTTSDNEAMRVRDNY</sequence>
<feature type="transmembrane region" description="Helical" evidence="1">
    <location>
        <begin position="7"/>
        <end position="29"/>
    </location>
</feature>
<feature type="transmembrane region" description="Helical" evidence="1">
    <location>
        <begin position="49"/>
        <end position="71"/>
    </location>
</feature>
<keyword evidence="1" id="KW-0812">Transmembrane</keyword>
<name>A0A7D4QBK6_9SPHI</name>
<gene>
    <name evidence="2" type="ORF">HQ865_24440</name>
</gene>
<dbReference type="EMBL" id="CP054139">
    <property type="protein sequence ID" value="QKJ32771.1"/>
    <property type="molecule type" value="Genomic_DNA"/>
</dbReference>
<feature type="transmembrane region" description="Helical" evidence="1">
    <location>
        <begin position="83"/>
        <end position="104"/>
    </location>
</feature>
<reference evidence="2 3" key="1">
    <citation type="submission" date="2020-05" db="EMBL/GenBank/DDBJ databases">
        <title>Mucilaginibacter mali sp. nov.</title>
        <authorList>
            <person name="Kim H.S."/>
            <person name="Lee K.C."/>
            <person name="Suh M.K."/>
            <person name="Kim J.-S."/>
            <person name="Han K.-I."/>
            <person name="Eom M.K."/>
            <person name="Shin Y.K."/>
            <person name="Lee J.-S."/>
        </authorList>
    </citation>
    <scope>NUCLEOTIDE SEQUENCE [LARGE SCALE GENOMIC DNA]</scope>
    <source>
        <strain evidence="2 3">G2-14</strain>
    </source>
</reference>
<evidence type="ECO:0000313" key="2">
    <source>
        <dbReference type="EMBL" id="QKJ32771.1"/>
    </source>
</evidence>
<feature type="transmembrane region" description="Helical" evidence="1">
    <location>
        <begin position="139"/>
        <end position="157"/>
    </location>
</feature>
<keyword evidence="1" id="KW-1133">Transmembrane helix</keyword>
<dbReference type="RefSeq" id="WP_173417417.1">
    <property type="nucleotide sequence ID" value="NZ_CP054139.1"/>
</dbReference>